<dbReference type="InterPro" id="IPR046496">
    <property type="entry name" value="DUF6589"/>
</dbReference>
<feature type="region of interest" description="Disordered" evidence="1">
    <location>
        <begin position="78"/>
        <end position="99"/>
    </location>
</feature>
<feature type="compositionally biased region" description="Acidic residues" evidence="1">
    <location>
        <begin position="1229"/>
        <end position="1271"/>
    </location>
</feature>
<proteinExistence type="predicted"/>
<dbReference type="KEGG" id="lbc:LACBIDRAFT_335511"/>
<evidence type="ECO:0000313" key="4">
    <source>
        <dbReference type="Proteomes" id="UP000001194"/>
    </source>
</evidence>
<dbReference type="RefSeq" id="XP_001890393.1">
    <property type="nucleotide sequence ID" value="XM_001890358.1"/>
</dbReference>
<evidence type="ECO:0000256" key="1">
    <source>
        <dbReference type="SAM" id="MobiDB-lite"/>
    </source>
</evidence>
<feature type="region of interest" description="Disordered" evidence="1">
    <location>
        <begin position="1129"/>
        <end position="1211"/>
    </location>
</feature>
<evidence type="ECO:0000313" key="3">
    <source>
        <dbReference type="EMBL" id="EDQ98942.1"/>
    </source>
</evidence>
<keyword evidence="4" id="KW-1185">Reference proteome</keyword>
<dbReference type="HOGENOM" id="CLU_006728_0_0_1"/>
<protein>
    <submittedName>
        <fullName evidence="3">Predicted protein</fullName>
    </submittedName>
</protein>
<evidence type="ECO:0000259" key="2">
    <source>
        <dbReference type="Pfam" id="PF20231"/>
    </source>
</evidence>
<dbReference type="GeneID" id="6086056"/>
<dbReference type="InParanoid" id="B0E2I0"/>
<accession>B0E2I0</accession>
<dbReference type="Proteomes" id="UP000001194">
    <property type="component" value="Unassembled WGS sequence"/>
</dbReference>
<reference evidence="3 4" key="1">
    <citation type="journal article" date="2008" name="Nature">
        <title>The genome of Laccaria bicolor provides insights into mycorrhizal symbiosis.</title>
        <authorList>
            <person name="Martin F."/>
            <person name="Aerts A."/>
            <person name="Ahren D."/>
            <person name="Brun A."/>
            <person name="Danchin E.G.J."/>
            <person name="Duchaussoy F."/>
            <person name="Gibon J."/>
            <person name="Kohler A."/>
            <person name="Lindquist E."/>
            <person name="Pereda V."/>
            <person name="Salamov A."/>
            <person name="Shapiro H.J."/>
            <person name="Wuyts J."/>
            <person name="Blaudez D."/>
            <person name="Buee M."/>
            <person name="Brokstein P."/>
            <person name="Canbaeck B."/>
            <person name="Cohen D."/>
            <person name="Courty P.E."/>
            <person name="Coutinho P.M."/>
            <person name="Delaruelle C."/>
            <person name="Detter J.C."/>
            <person name="Deveau A."/>
            <person name="DiFazio S."/>
            <person name="Duplessis S."/>
            <person name="Fraissinet-Tachet L."/>
            <person name="Lucic E."/>
            <person name="Frey-Klett P."/>
            <person name="Fourrey C."/>
            <person name="Feussner I."/>
            <person name="Gay G."/>
            <person name="Grimwood J."/>
            <person name="Hoegger P.J."/>
            <person name="Jain P."/>
            <person name="Kilaru S."/>
            <person name="Labbe J."/>
            <person name="Lin Y.C."/>
            <person name="Legue V."/>
            <person name="Le Tacon F."/>
            <person name="Marmeisse R."/>
            <person name="Melayah D."/>
            <person name="Montanini B."/>
            <person name="Muratet M."/>
            <person name="Nehls U."/>
            <person name="Niculita-Hirzel H."/>
            <person name="Oudot-Le Secq M.P."/>
            <person name="Peter M."/>
            <person name="Quesneville H."/>
            <person name="Rajashekar B."/>
            <person name="Reich M."/>
            <person name="Rouhier N."/>
            <person name="Schmutz J."/>
            <person name="Yin T."/>
            <person name="Chalot M."/>
            <person name="Henrissat B."/>
            <person name="Kuees U."/>
            <person name="Lucas S."/>
            <person name="Van de Peer Y."/>
            <person name="Podila G.K."/>
            <person name="Polle A."/>
            <person name="Pukkila P.J."/>
            <person name="Richardson P.M."/>
            <person name="Rouze P."/>
            <person name="Sanders I.R."/>
            <person name="Stajich J.E."/>
            <person name="Tunlid A."/>
            <person name="Tuskan G."/>
            <person name="Grigoriev I.V."/>
        </authorList>
    </citation>
    <scope>NUCLEOTIDE SEQUENCE [LARGE SCALE GENOMIC DNA]</scope>
    <source>
        <strain evidence="4">S238N-H82 / ATCC MYA-4686</strain>
    </source>
</reference>
<name>B0E2I0_LACBS</name>
<dbReference type="EMBL" id="DS547182">
    <property type="protein sequence ID" value="EDQ98942.1"/>
    <property type="molecule type" value="Genomic_DNA"/>
</dbReference>
<gene>
    <name evidence="3" type="ORF">LACBIDRAFT_335511</name>
</gene>
<feature type="compositionally biased region" description="Low complexity" evidence="1">
    <location>
        <begin position="1149"/>
        <end position="1192"/>
    </location>
</feature>
<dbReference type="Pfam" id="PF20231">
    <property type="entry name" value="DUF6589"/>
    <property type="match status" value="1"/>
</dbReference>
<feature type="region of interest" description="Disordered" evidence="1">
    <location>
        <begin position="1225"/>
        <end position="1271"/>
    </location>
</feature>
<dbReference type="AlphaFoldDB" id="B0E2I0"/>
<feature type="domain" description="DUF6589" evidence="2">
    <location>
        <begin position="592"/>
        <end position="1055"/>
    </location>
</feature>
<dbReference type="OrthoDB" id="2993174at2759"/>
<organism evidence="4">
    <name type="scientific">Laccaria bicolor (strain S238N-H82 / ATCC MYA-4686)</name>
    <name type="common">Bicoloured deceiver</name>
    <name type="synonym">Laccaria laccata var. bicolor</name>
    <dbReference type="NCBI Taxonomy" id="486041"/>
    <lineage>
        <taxon>Eukaryota</taxon>
        <taxon>Fungi</taxon>
        <taxon>Dikarya</taxon>
        <taxon>Basidiomycota</taxon>
        <taxon>Agaricomycotina</taxon>
        <taxon>Agaricomycetes</taxon>
        <taxon>Agaricomycetidae</taxon>
        <taxon>Agaricales</taxon>
        <taxon>Agaricineae</taxon>
        <taxon>Hydnangiaceae</taxon>
        <taxon>Laccaria</taxon>
    </lineage>
</organism>
<feature type="region of interest" description="Disordered" evidence="1">
    <location>
        <begin position="239"/>
        <end position="258"/>
    </location>
</feature>
<sequence>MMRYKRTKIGSDLRTDWPFTDAKWIKPLAKIRAFRTHKDRSCQTAFEIFLVLTPIPAQPPSASLMRHPHDVLAAYGRENAQPPESDTRDATATCSNATRRDMQPTKRLTLTSCFYHAPKTALENVYIIFGLSNRVASISPRHPGLSTRFLSHDLSYPLKFNCSLFQLLLTMDNNARTVRSYRKNSAIQVPATPDYISSFLSQSTPSSTSPTVNSLVASSPDGLSASSSVNSLAASASPFNALGSSSQPRLIQPRQNEEAKLEGKFKRMEEFLGNSGFDSIGDFLGILFYNPTRVDGKDDPRGVTHGLAIARFLQGKTKTKMSEIIGLIYSHKHSAPSPRSTQYHERHTSFSPSISPAAINHARPSLFTWATNLVGKHVHQEIHKLTMKDDDTQLRASTNGRRPEDSVRLVTWEILGKFSIARLCEKYKVRAPVSWYLTESMAASRKNGAVITKKRRPHPIVQVGAIGSFILTRNHYANGDLAMALGIWHFAAKSHIDVKRVYSRFGNIALNTMTGSSLACLRDSVKNATERGETEWCLVLDNVQEYCPVYEGGISRESILKVGTAATAIRLDDCKPSAFDLQSHLARVAEKKRTTMTVESIRADIDWTHVHAIQSLHWVRVLVDYIPELKPMSKEISARFRSAPLAKHRMREVRKTVVQPLGTNAEREIEAQGMARALMDFDRQMGVGPEAADKLISWVHGDGASHATTLRLQKHLCSIPDNHQSFRNRVSTPEIWHARSTMINSISANHYGPATSKDPSSLSRSSNTAGFKRPSNLNSCDYYPTVRSMTLIWEAQVLDCWRIFLDAVPDLLSHFAHLASQNNLPSLETLVCCADTLVNRYTSQDAYEQALSLADSNDAPTSMKVSVGQSTTMSTVVDIAEGDLPGTPPMEDLPKVHQEVKNFDGDRVLANSILFLQDFGWWTEIAYAVPEGDIGRVFEILKIWIFTFAGSTHQNYTTYLLEVYCLLRYEASQDLRDGILNNWLVNVTGELGRWIEADLLQEHYNRWLEDMVKKRGGDFDDDFYRHTLSPNVDHFLRIKEEIENAFTLRSRGKTHTSPHLRDELRILLALFKEEKLHLFCSRRTLGHAAINQFNEGHERLDMGKLDDFICKSTAYADVIGEIQAYKQAEKDSEANQSQPPRYDALSPHINDSSNSDAINISASEPTRPPNSSSSESDSIRSLSPSSSSSSSPSEDDNDNDPSDAHLASGSDYSFYLADNQLTHATWYEQECEEDGDNSSDEDESSHDADCSFDSDGAEDEDLFNFEDTTCE</sequence>